<dbReference type="Proteomes" id="UP000094472">
    <property type="component" value="Unassembled WGS sequence"/>
</dbReference>
<dbReference type="STRING" id="1774969.AUC69_11690"/>
<protein>
    <submittedName>
        <fullName evidence="1">Uncharacterized protein</fullName>
    </submittedName>
</protein>
<dbReference type="RefSeq" id="WP_069441829.1">
    <property type="nucleotide sequence ID" value="NZ_LPWF01000025.1"/>
</dbReference>
<dbReference type="OrthoDB" id="8450726at2"/>
<name>A0A1E3VW51_9HYPH</name>
<accession>A0A1E3VW51</accession>
<keyword evidence="2" id="KW-1185">Reference proteome</keyword>
<sequence length="128" mass="13647">MHASPFEVGFRSARGGRLFLAGGVAPAAAKCQLIKATNSAASKALAAKAAHQNAIDNAMALKRQYGWKYVTLRARKVQPDPFWKAVRPVVTPDMLLKPDVVTAKTYSQCWEGVVVPYVCTAGAVACGN</sequence>
<gene>
    <name evidence="1" type="ORF">AUC69_11690</name>
</gene>
<dbReference type="EMBL" id="LPWF01000025">
    <property type="protein sequence ID" value="ODR97742.1"/>
    <property type="molecule type" value="Genomic_DNA"/>
</dbReference>
<evidence type="ECO:0000313" key="2">
    <source>
        <dbReference type="Proteomes" id="UP000094472"/>
    </source>
</evidence>
<proteinExistence type="predicted"/>
<comment type="caution">
    <text evidence="1">The sequence shown here is derived from an EMBL/GenBank/DDBJ whole genome shotgun (WGS) entry which is preliminary data.</text>
</comment>
<evidence type="ECO:0000313" key="1">
    <source>
        <dbReference type="EMBL" id="ODR97742.1"/>
    </source>
</evidence>
<dbReference type="AlphaFoldDB" id="A0A1E3VW51"/>
<reference evidence="1 2" key="1">
    <citation type="journal article" date="2016" name="Environ. Microbiol.">
        <title>New Methyloceanibacter diversity from North Sea sediments includes methanotroph containing solely the soluble methane monooxygenase.</title>
        <authorList>
            <person name="Vekeman B."/>
            <person name="Kerckhof F.M."/>
            <person name="Cremers G."/>
            <person name="de Vos P."/>
            <person name="Vandamme P."/>
            <person name="Boon N."/>
            <person name="Op den Camp H.J."/>
            <person name="Heylen K."/>
        </authorList>
    </citation>
    <scope>NUCLEOTIDE SEQUENCE [LARGE SCALE GENOMIC DNA]</scope>
    <source>
        <strain evidence="1 2">R-67175</strain>
    </source>
</reference>
<organism evidence="1 2">
    <name type="scientific">Methyloceanibacter superfactus</name>
    <dbReference type="NCBI Taxonomy" id="1774969"/>
    <lineage>
        <taxon>Bacteria</taxon>
        <taxon>Pseudomonadati</taxon>
        <taxon>Pseudomonadota</taxon>
        <taxon>Alphaproteobacteria</taxon>
        <taxon>Hyphomicrobiales</taxon>
        <taxon>Hyphomicrobiaceae</taxon>
        <taxon>Methyloceanibacter</taxon>
    </lineage>
</organism>